<dbReference type="SUPFAM" id="SSF51294">
    <property type="entry name" value="Hedgehog/intein (Hint) domain"/>
    <property type="match status" value="1"/>
</dbReference>
<dbReference type="Proteomes" id="UP001595632">
    <property type="component" value="Unassembled WGS sequence"/>
</dbReference>
<sequence length="339" mass="35552">MPVSFDFLDLAASAVTYSGSGAPRADNVADGVTFTVTGSIAGGSQLVRFGNGDFPDAPLLVSDGGDDNDGFGLFFAPTASPSFHAMTGTAGAPVVFSWGDVTGTWVVRMTDTFGSFLTTTTITALDANGALSWNDPSRPVDYVSFRSTGPGPDTIVFNGLSGNGLIFVLCFCEGTRIDTPTGPVAVEALRPGDRVLTADGAETRVRWLGRRRVAPRTQPGTAPVRIRAGALGGGLPRRDLRLSQDHALALDGCLVTAGALIDGYGVVREPAGDAFTYYHVETDRHELILAEGAAAETYLDQRAADGFDNAAERKPRVVAEMDLPRVSAPRLAATVRRVA</sequence>
<dbReference type="Pfam" id="PF13403">
    <property type="entry name" value="Hint_2"/>
    <property type="match status" value="1"/>
</dbReference>
<evidence type="ECO:0000259" key="1">
    <source>
        <dbReference type="Pfam" id="PF13403"/>
    </source>
</evidence>
<name>A0ABV7GY03_9RHOB</name>
<organism evidence="2 3">
    <name type="scientific">Psychromarinibacter halotolerans</name>
    <dbReference type="NCBI Taxonomy" id="1775175"/>
    <lineage>
        <taxon>Bacteria</taxon>
        <taxon>Pseudomonadati</taxon>
        <taxon>Pseudomonadota</taxon>
        <taxon>Alphaproteobacteria</taxon>
        <taxon>Rhodobacterales</taxon>
        <taxon>Paracoccaceae</taxon>
        <taxon>Psychromarinibacter</taxon>
    </lineage>
</organism>
<dbReference type="InterPro" id="IPR036844">
    <property type="entry name" value="Hint_dom_sf"/>
</dbReference>
<reference evidence="3" key="1">
    <citation type="journal article" date="2019" name="Int. J. Syst. Evol. Microbiol.">
        <title>The Global Catalogue of Microorganisms (GCM) 10K type strain sequencing project: providing services to taxonomists for standard genome sequencing and annotation.</title>
        <authorList>
            <consortium name="The Broad Institute Genomics Platform"/>
            <consortium name="The Broad Institute Genome Sequencing Center for Infectious Disease"/>
            <person name="Wu L."/>
            <person name="Ma J."/>
        </authorList>
    </citation>
    <scope>NUCLEOTIDE SEQUENCE [LARGE SCALE GENOMIC DNA]</scope>
    <source>
        <strain evidence="3">KCTC 52366</strain>
    </source>
</reference>
<accession>A0ABV7GY03</accession>
<dbReference type="Gene3D" id="2.170.16.10">
    <property type="entry name" value="Hedgehog/Intein (Hint) domain"/>
    <property type="match status" value="1"/>
</dbReference>
<keyword evidence="3" id="KW-1185">Reference proteome</keyword>
<feature type="domain" description="Hedgehog/Intein (Hint)" evidence="1">
    <location>
        <begin position="170"/>
        <end position="301"/>
    </location>
</feature>
<dbReference type="RefSeq" id="WP_275634552.1">
    <property type="nucleotide sequence ID" value="NZ_JARGYD010000010.1"/>
</dbReference>
<dbReference type="EMBL" id="JBHRTB010000010">
    <property type="protein sequence ID" value="MFC3145178.1"/>
    <property type="molecule type" value="Genomic_DNA"/>
</dbReference>
<comment type="caution">
    <text evidence="2">The sequence shown here is derived from an EMBL/GenBank/DDBJ whole genome shotgun (WGS) entry which is preliminary data.</text>
</comment>
<protein>
    <submittedName>
        <fullName evidence="2">Hint domain-containing protein</fullName>
    </submittedName>
</protein>
<dbReference type="InterPro" id="IPR028992">
    <property type="entry name" value="Hedgehog/Intein_dom"/>
</dbReference>
<evidence type="ECO:0000313" key="2">
    <source>
        <dbReference type="EMBL" id="MFC3145178.1"/>
    </source>
</evidence>
<proteinExistence type="predicted"/>
<gene>
    <name evidence="2" type="ORF">ACFOGP_20830</name>
</gene>
<evidence type="ECO:0000313" key="3">
    <source>
        <dbReference type="Proteomes" id="UP001595632"/>
    </source>
</evidence>